<protein>
    <submittedName>
        <fullName evidence="4">Glycine rich superfamily member</fullName>
    </submittedName>
</protein>
<name>A0A1I8AKY4_9BILA</name>
<proteinExistence type="predicted"/>
<evidence type="ECO:0000313" key="3">
    <source>
        <dbReference type="Proteomes" id="UP000095287"/>
    </source>
</evidence>
<evidence type="ECO:0000256" key="1">
    <source>
        <dbReference type="SAM" id="MobiDB-lite"/>
    </source>
</evidence>
<evidence type="ECO:0000256" key="2">
    <source>
        <dbReference type="SAM" id="SignalP"/>
    </source>
</evidence>
<evidence type="ECO:0000313" key="4">
    <source>
        <dbReference type="WBParaSite" id="L893_g6799.t1"/>
    </source>
</evidence>
<organism evidence="3 4">
    <name type="scientific">Steinernema glaseri</name>
    <dbReference type="NCBI Taxonomy" id="37863"/>
    <lineage>
        <taxon>Eukaryota</taxon>
        <taxon>Metazoa</taxon>
        <taxon>Ecdysozoa</taxon>
        <taxon>Nematoda</taxon>
        <taxon>Chromadorea</taxon>
        <taxon>Rhabditida</taxon>
        <taxon>Tylenchina</taxon>
        <taxon>Panagrolaimomorpha</taxon>
        <taxon>Strongyloidoidea</taxon>
        <taxon>Steinernematidae</taxon>
        <taxon>Steinernema</taxon>
    </lineage>
</organism>
<dbReference type="Proteomes" id="UP000095287">
    <property type="component" value="Unplaced"/>
</dbReference>
<reference evidence="4" key="1">
    <citation type="submission" date="2016-11" db="UniProtKB">
        <authorList>
            <consortium name="WormBaseParasite"/>
        </authorList>
    </citation>
    <scope>IDENTIFICATION</scope>
</reference>
<accession>A0A1I8AKY4</accession>
<keyword evidence="3" id="KW-1185">Reference proteome</keyword>
<dbReference type="AlphaFoldDB" id="A0A1I8AKY4"/>
<feature type="chain" id="PRO_5009314799" evidence="2">
    <location>
        <begin position="21"/>
        <end position="159"/>
    </location>
</feature>
<keyword evidence="2" id="KW-0732">Signal</keyword>
<dbReference type="WBParaSite" id="L893_g6799.t1">
    <property type="protein sequence ID" value="L893_g6799.t1"/>
    <property type="gene ID" value="L893_g6799"/>
</dbReference>
<feature type="region of interest" description="Disordered" evidence="1">
    <location>
        <begin position="137"/>
        <end position="159"/>
    </location>
</feature>
<sequence>MLRALRFLPLTFCILSTVLLSDVATPVSLSELLCQRKPEVCDQEGRFRGTGTKFISDQPRHIPTDFSSWNDYGKTVPDGTGYGPGVGPLYHPGLGEVDVRTGVAVHHPVGNVLYRRDFELGFGGSGRIGGQPIGFGEGYGNNGDTSGLPGWPHPAPLLG</sequence>
<feature type="signal peptide" evidence="2">
    <location>
        <begin position="1"/>
        <end position="20"/>
    </location>
</feature>